<evidence type="ECO:0000313" key="2">
    <source>
        <dbReference type="EMBL" id="GGL95215.1"/>
    </source>
</evidence>
<name>A0A917STQ7_9ACTN</name>
<dbReference type="InterPro" id="IPR034660">
    <property type="entry name" value="DinB/YfiT-like"/>
</dbReference>
<comment type="caution">
    <text evidence="2">The sequence shown here is derived from an EMBL/GenBank/DDBJ whole genome shotgun (WGS) entry which is preliminary data.</text>
</comment>
<dbReference type="Pfam" id="PF11716">
    <property type="entry name" value="MDMPI_N"/>
    <property type="match status" value="1"/>
</dbReference>
<reference evidence="2" key="1">
    <citation type="journal article" date="2014" name="Int. J. Syst. Evol. Microbiol.">
        <title>Complete genome sequence of Corynebacterium casei LMG S-19264T (=DSM 44701T), isolated from a smear-ripened cheese.</title>
        <authorList>
            <consortium name="US DOE Joint Genome Institute (JGI-PGF)"/>
            <person name="Walter F."/>
            <person name="Albersmeier A."/>
            <person name="Kalinowski J."/>
            <person name="Ruckert C."/>
        </authorList>
    </citation>
    <scope>NUCLEOTIDE SEQUENCE</scope>
    <source>
        <strain evidence="2">CGMCC 4.7308</strain>
    </source>
</reference>
<dbReference type="NCBIfam" id="TIGR03083">
    <property type="entry name" value="maleylpyruvate isomerase family mycothiol-dependent enzyme"/>
    <property type="match status" value="1"/>
</dbReference>
<protein>
    <submittedName>
        <fullName evidence="2">TIGR03085 family protein</fullName>
    </submittedName>
</protein>
<feature type="domain" description="Mycothiol-dependent maleylpyruvate isomerase metal-binding" evidence="1">
    <location>
        <begin position="5"/>
        <end position="49"/>
    </location>
</feature>
<evidence type="ECO:0000259" key="1">
    <source>
        <dbReference type="Pfam" id="PF11716"/>
    </source>
</evidence>
<organism evidence="2 3">
    <name type="scientific">Nakamurella endophytica</name>
    <dbReference type="NCBI Taxonomy" id="1748367"/>
    <lineage>
        <taxon>Bacteria</taxon>
        <taxon>Bacillati</taxon>
        <taxon>Actinomycetota</taxon>
        <taxon>Actinomycetes</taxon>
        <taxon>Nakamurellales</taxon>
        <taxon>Nakamurellaceae</taxon>
        <taxon>Nakamurella</taxon>
    </lineage>
</organism>
<dbReference type="InterPro" id="IPR024344">
    <property type="entry name" value="MDMPI_metal-binding"/>
</dbReference>
<dbReference type="InterPro" id="IPR017517">
    <property type="entry name" value="Maleyloyr_isom"/>
</dbReference>
<dbReference type="AlphaFoldDB" id="A0A917STQ7"/>
<evidence type="ECO:0000313" key="3">
    <source>
        <dbReference type="Proteomes" id="UP000655208"/>
    </source>
</evidence>
<gene>
    <name evidence="2" type="ORF">GCM10011594_13630</name>
</gene>
<sequence>MSLARTERAALADLLLETGPDRPTLCEGWTTGDLLAHLLVRERRPDAAVGMFVPPLHRWTEVVSRGYRTRPWAEQVQMLRGGPPRWAPFGWGPIDELANSGEMFIHHEDARRGVPGWQPRSLAPDVDRELRTVLSGFVGRTALRRSPVGVTAVPTGPAAGDPVVLRRREPVVTVTGAPGDLVLWVTGRDAVDVELSGPPDAVAAATSARHGL</sequence>
<dbReference type="RefSeq" id="WP_188940709.1">
    <property type="nucleotide sequence ID" value="NZ_BMNA01000002.1"/>
</dbReference>
<dbReference type="InterPro" id="IPR017519">
    <property type="entry name" value="CHP03085"/>
</dbReference>
<keyword evidence="3" id="KW-1185">Reference proteome</keyword>
<dbReference type="Proteomes" id="UP000655208">
    <property type="component" value="Unassembled WGS sequence"/>
</dbReference>
<accession>A0A917STQ7</accession>
<dbReference type="EMBL" id="BMNA01000002">
    <property type="protein sequence ID" value="GGL95215.1"/>
    <property type="molecule type" value="Genomic_DNA"/>
</dbReference>
<dbReference type="NCBIfam" id="TIGR03085">
    <property type="entry name" value="TIGR03085 family metal-binding protein"/>
    <property type="match status" value="1"/>
</dbReference>
<reference evidence="2" key="2">
    <citation type="submission" date="2020-09" db="EMBL/GenBank/DDBJ databases">
        <authorList>
            <person name="Sun Q."/>
            <person name="Zhou Y."/>
        </authorList>
    </citation>
    <scope>NUCLEOTIDE SEQUENCE</scope>
    <source>
        <strain evidence="2">CGMCC 4.7308</strain>
    </source>
</reference>
<dbReference type="GO" id="GO:0046872">
    <property type="term" value="F:metal ion binding"/>
    <property type="evidence" value="ECO:0007669"/>
    <property type="project" value="InterPro"/>
</dbReference>
<dbReference type="SUPFAM" id="SSF109854">
    <property type="entry name" value="DinB/YfiT-like putative metalloenzymes"/>
    <property type="match status" value="1"/>
</dbReference>
<proteinExistence type="predicted"/>